<dbReference type="PANTHER" id="PTHR43542:SF1">
    <property type="entry name" value="METHYLTRANSFERASE"/>
    <property type="match status" value="1"/>
</dbReference>
<name>A0A2M7W1U8_9BACT</name>
<dbReference type="PIRSF" id="PIRSF004553">
    <property type="entry name" value="CHP00095"/>
    <property type="match status" value="1"/>
</dbReference>
<dbReference type="GO" id="GO:0008168">
    <property type="term" value="F:methyltransferase activity"/>
    <property type="evidence" value="ECO:0007669"/>
    <property type="project" value="UniProtKB-KW"/>
</dbReference>
<keyword evidence="1 3" id="KW-0489">Methyltransferase</keyword>
<accession>A0A2M7W1U8</accession>
<dbReference type="InterPro" id="IPR002052">
    <property type="entry name" value="DNA_methylase_N6_adenine_CS"/>
</dbReference>
<dbReference type="Pfam" id="PF03602">
    <property type="entry name" value="Cons_hypoth95"/>
    <property type="match status" value="1"/>
</dbReference>
<dbReference type="NCBIfam" id="TIGR00095">
    <property type="entry name" value="16S rRNA (guanine(966)-N(2))-methyltransferase RsmD"/>
    <property type="match status" value="1"/>
</dbReference>
<dbReference type="CDD" id="cd02440">
    <property type="entry name" value="AdoMet_MTases"/>
    <property type="match status" value="1"/>
</dbReference>
<dbReference type="Proteomes" id="UP000228952">
    <property type="component" value="Unassembled WGS sequence"/>
</dbReference>
<evidence type="ECO:0000313" key="4">
    <source>
        <dbReference type="Proteomes" id="UP000228952"/>
    </source>
</evidence>
<comment type="caution">
    <text evidence="3">The sequence shown here is derived from an EMBL/GenBank/DDBJ whole genome shotgun (WGS) entry which is preliminary data.</text>
</comment>
<dbReference type="InterPro" id="IPR004398">
    <property type="entry name" value="RNA_MeTrfase_RsmD"/>
</dbReference>
<dbReference type="Gene3D" id="3.40.50.150">
    <property type="entry name" value="Vaccinia Virus protein VP39"/>
    <property type="match status" value="1"/>
</dbReference>
<gene>
    <name evidence="3" type="primary">rsmD</name>
    <name evidence="3" type="ORF">COX64_02795</name>
</gene>
<organism evidence="3 4">
    <name type="scientific">Candidatus Dojkabacteria bacterium CG_4_10_14_0_2_um_filter_Dojkabacteria_WS6_41_15</name>
    <dbReference type="NCBI Taxonomy" id="2014249"/>
    <lineage>
        <taxon>Bacteria</taxon>
        <taxon>Candidatus Dojkabacteria</taxon>
    </lineage>
</organism>
<dbReference type="AlphaFoldDB" id="A0A2M7W1U8"/>
<dbReference type="GO" id="GO:0003676">
    <property type="term" value="F:nucleic acid binding"/>
    <property type="evidence" value="ECO:0007669"/>
    <property type="project" value="InterPro"/>
</dbReference>
<evidence type="ECO:0000256" key="1">
    <source>
        <dbReference type="ARBA" id="ARBA00022603"/>
    </source>
</evidence>
<evidence type="ECO:0000313" key="3">
    <source>
        <dbReference type="EMBL" id="PJA13843.1"/>
    </source>
</evidence>
<dbReference type="InterPro" id="IPR029063">
    <property type="entry name" value="SAM-dependent_MTases_sf"/>
</dbReference>
<dbReference type="PROSITE" id="PS00092">
    <property type="entry name" value="N6_MTASE"/>
    <property type="match status" value="1"/>
</dbReference>
<sequence>MAYIAAGRLKHAKLLVPHGDVRPTQRILRLSIFDFLADFVTNANVLDLFAGTGAFGIEAISRGANKVIFVDISSKATEIIKMNLIAIGIRDRCVVYQEDAIDFLVKSIRKNRTFDIVFVDPPFTKLRAMRPDEYTDFMLEITDRAKRLLKPQSIIIVKYPKKMSLPLPTGLTLVEQRDYGLNRVAFWAQTEYIIQEDTAHDPRINTA</sequence>
<evidence type="ECO:0000256" key="2">
    <source>
        <dbReference type="ARBA" id="ARBA00022679"/>
    </source>
</evidence>
<dbReference type="PANTHER" id="PTHR43542">
    <property type="entry name" value="METHYLTRANSFERASE"/>
    <property type="match status" value="1"/>
</dbReference>
<keyword evidence="2 3" id="KW-0808">Transferase</keyword>
<reference evidence="4" key="1">
    <citation type="submission" date="2017-09" db="EMBL/GenBank/DDBJ databases">
        <title>Depth-based differentiation of microbial function through sediment-hosted aquifers and enrichment of novel symbionts in the deep terrestrial subsurface.</title>
        <authorList>
            <person name="Probst A.J."/>
            <person name="Ladd B."/>
            <person name="Jarett J.K."/>
            <person name="Geller-Mcgrath D.E."/>
            <person name="Sieber C.M.K."/>
            <person name="Emerson J.B."/>
            <person name="Anantharaman K."/>
            <person name="Thomas B.C."/>
            <person name="Malmstrom R."/>
            <person name="Stieglmeier M."/>
            <person name="Klingl A."/>
            <person name="Woyke T."/>
            <person name="Ryan C.M."/>
            <person name="Banfield J.F."/>
        </authorList>
    </citation>
    <scope>NUCLEOTIDE SEQUENCE [LARGE SCALE GENOMIC DNA]</scope>
</reference>
<protein>
    <submittedName>
        <fullName evidence="3">16S rRNA (Guanine(966)-N(2))-methyltransferase RsmD</fullName>
    </submittedName>
</protein>
<dbReference type="SUPFAM" id="SSF53335">
    <property type="entry name" value="S-adenosyl-L-methionine-dependent methyltransferases"/>
    <property type="match status" value="1"/>
</dbReference>
<dbReference type="GO" id="GO:0031167">
    <property type="term" value="P:rRNA methylation"/>
    <property type="evidence" value="ECO:0007669"/>
    <property type="project" value="InterPro"/>
</dbReference>
<dbReference type="EMBL" id="PFQB01000074">
    <property type="protein sequence ID" value="PJA13843.1"/>
    <property type="molecule type" value="Genomic_DNA"/>
</dbReference>
<proteinExistence type="predicted"/>